<dbReference type="Proteomes" id="UP000198327">
    <property type="component" value="Unassembled WGS sequence"/>
</dbReference>
<dbReference type="GO" id="GO:0051287">
    <property type="term" value="F:NAD binding"/>
    <property type="evidence" value="ECO:0007669"/>
    <property type="project" value="InterPro"/>
</dbReference>
<proteinExistence type="inferred from homology"/>
<evidence type="ECO:0000256" key="1">
    <source>
        <dbReference type="ARBA" id="ARBA00005854"/>
    </source>
</evidence>
<dbReference type="AlphaFoldDB" id="A0A239HJT7"/>
<dbReference type="PROSITE" id="PS00671">
    <property type="entry name" value="D_2_HYDROXYACID_DH_3"/>
    <property type="match status" value="1"/>
</dbReference>
<dbReference type="EMBL" id="FZOW01000005">
    <property type="protein sequence ID" value="SNS80534.1"/>
    <property type="molecule type" value="Genomic_DNA"/>
</dbReference>
<feature type="domain" description="D-isomer specific 2-hydroxyacid dehydrogenase catalytic" evidence="5">
    <location>
        <begin position="16"/>
        <end position="312"/>
    </location>
</feature>
<dbReference type="InterPro" id="IPR006140">
    <property type="entry name" value="D-isomer_DH_NAD-bd"/>
</dbReference>
<dbReference type="InterPro" id="IPR006139">
    <property type="entry name" value="D-isomer_2_OHA_DH_cat_dom"/>
</dbReference>
<protein>
    <submittedName>
        <fullName evidence="7">Phosphoglycerate dehydrogenase</fullName>
    </submittedName>
</protein>
<evidence type="ECO:0000313" key="8">
    <source>
        <dbReference type="Proteomes" id="UP000198327"/>
    </source>
</evidence>
<name>A0A239HJT7_9NOCA</name>
<dbReference type="SUPFAM" id="SSF51735">
    <property type="entry name" value="NAD(P)-binding Rossmann-fold domains"/>
    <property type="match status" value="1"/>
</dbReference>
<dbReference type="RefSeq" id="WP_089245962.1">
    <property type="nucleotide sequence ID" value="NZ_FZOW01000005.1"/>
</dbReference>
<dbReference type="STRING" id="398843.A3K89_20065"/>
<dbReference type="Gene3D" id="3.40.50.720">
    <property type="entry name" value="NAD(P)-binding Rossmann-like Domain"/>
    <property type="match status" value="2"/>
</dbReference>
<comment type="similarity">
    <text evidence="1 4">Belongs to the D-isomer specific 2-hydroxyacid dehydrogenase family.</text>
</comment>
<evidence type="ECO:0000259" key="6">
    <source>
        <dbReference type="Pfam" id="PF02826"/>
    </source>
</evidence>
<evidence type="ECO:0000259" key="5">
    <source>
        <dbReference type="Pfam" id="PF00389"/>
    </source>
</evidence>
<organism evidence="7 8">
    <name type="scientific">Rhodococcoides kyotonense</name>
    <dbReference type="NCBI Taxonomy" id="398843"/>
    <lineage>
        <taxon>Bacteria</taxon>
        <taxon>Bacillati</taxon>
        <taxon>Actinomycetota</taxon>
        <taxon>Actinomycetes</taxon>
        <taxon>Mycobacteriales</taxon>
        <taxon>Nocardiaceae</taxon>
        <taxon>Rhodococcoides</taxon>
    </lineage>
</organism>
<evidence type="ECO:0000256" key="3">
    <source>
        <dbReference type="ARBA" id="ARBA00023027"/>
    </source>
</evidence>
<reference evidence="8" key="1">
    <citation type="submission" date="2017-06" db="EMBL/GenBank/DDBJ databases">
        <authorList>
            <person name="Varghese N."/>
            <person name="Submissions S."/>
        </authorList>
    </citation>
    <scope>NUCLEOTIDE SEQUENCE [LARGE SCALE GENOMIC DNA]</scope>
    <source>
        <strain evidence="8">JCM 23211</strain>
    </source>
</reference>
<dbReference type="PANTHER" id="PTHR43333:SF1">
    <property type="entry name" value="D-ISOMER SPECIFIC 2-HYDROXYACID DEHYDROGENASE NAD-BINDING DOMAIN-CONTAINING PROTEIN"/>
    <property type="match status" value="1"/>
</dbReference>
<dbReference type="Pfam" id="PF02826">
    <property type="entry name" value="2-Hacid_dh_C"/>
    <property type="match status" value="1"/>
</dbReference>
<accession>A0A239HJT7</accession>
<sequence length="321" mass="34447">MQDRPVVVVLHADHLPEGMDAVSAVAEVRYATADTLGDAMPGADVLLLWDFFSSAVPDVWDRCDSLRWIHIAAAGVDSLMFDELATSQVVVTNSRGIFDRPIAEFVLGQILNFAKETAVSAELQRARVWRHRETEMIDGSHAMVVGTGAIGREIARLLTAVGVTVSGVGRTARDGDPDFGVVHASSQLADVVHDVDYLVLIAPLTDLTRGVVDARVLGAAKPGVRVVNVGRGELLDTAALLDGLRSGQVAGAALDVFDTEPLPEDSPLWSTENLVVTPHMSGDSKGWRRRLAGLFVANFERYAASEDLQNVVDKKLGFVSS</sequence>
<dbReference type="SUPFAM" id="SSF52283">
    <property type="entry name" value="Formate/glycerate dehydrogenase catalytic domain-like"/>
    <property type="match status" value="1"/>
</dbReference>
<dbReference type="PANTHER" id="PTHR43333">
    <property type="entry name" value="2-HACID_DH_C DOMAIN-CONTAINING PROTEIN"/>
    <property type="match status" value="1"/>
</dbReference>
<dbReference type="GO" id="GO:0016616">
    <property type="term" value="F:oxidoreductase activity, acting on the CH-OH group of donors, NAD or NADP as acceptor"/>
    <property type="evidence" value="ECO:0007669"/>
    <property type="project" value="InterPro"/>
</dbReference>
<dbReference type="InterPro" id="IPR036291">
    <property type="entry name" value="NAD(P)-bd_dom_sf"/>
</dbReference>
<dbReference type="CDD" id="cd05300">
    <property type="entry name" value="2-Hacid_dh_1"/>
    <property type="match status" value="1"/>
</dbReference>
<feature type="domain" description="D-isomer specific 2-hydroxyacid dehydrogenase NAD-binding" evidence="6">
    <location>
        <begin position="108"/>
        <end position="281"/>
    </location>
</feature>
<evidence type="ECO:0000256" key="4">
    <source>
        <dbReference type="RuleBase" id="RU003719"/>
    </source>
</evidence>
<evidence type="ECO:0000256" key="2">
    <source>
        <dbReference type="ARBA" id="ARBA00023002"/>
    </source>
</evidence>
<keyword evidence="2 4" id="KW-0560">Oxidoreductase</keyword>
<keyword evidence="8" id="KW-1185">Reference proteome</keyword>
<keyword evidence="3" id="KW-0520">NAD</keyword>
<dbReference type="OrthoDB" id="4324715at2"/>
<dbReference type="InterPro" id="IPR029753">
    <property type="entry name" value="D-isomer_DH_CS"/>
</dbReference>
<evidence type="ECO:0000313" key="7">
    <source>
        <dbReference type="EMBL" id="SNS80534.1"/>
    </source>
</evidence>
<dbReference type="Pfam" id="PF00389">
    <property type="entry name" value="2-Hacid_dh"/>
    <property type="match status" value="1"/>
</dbReference>
<gene>
    <name evidence="7" type="ORF">SAMN05421642_105263</name>
</gene>